<keyword evidence="3" id="KW-1185">Reference proteome</keyword>
<evidence type="ECO:0000313" key="2">
    <source>
        <dbReference type="EMBL" id="GFO13747.1"/>
    </source>
</evidence>
<organism evidence="2 3">
    <name type="scientific">Plakobranchus ocellatus</name>
    <dbReference type="NCBI Taxonomy" id="259542"/>
    <lineage>
        <taxon>Eukaryota</taxon>
        <taxon>Metazoa</taxon>
        <taxon>Spiralia</taxon>
        <taxon>Lophotrochozoa</taxon>
        <taxon>Mollusca</taxon>
        <taxon>Gastropoda</taxon>
        <taxon>Heterobranchia</taxon>
        <taxon>Euthyneura</taxon>
        <taxon>Panpulmonata</taxon>
        <taxon>Sacoglossa</taxon>
        <taxon>Placobranchoidea</taxon>
        <taxon>Plakobranchidae</taxon>
        <taxon>Plakobranchus</taxon>
    </lineage>
</organism>
<comment type="caution">
    <text evidence="2">The sequence shown here is derived from an EMBL/GenBank/DDBJ whole genome shotgun (WGS) entry which is preliminary data.</text>
</comment>
<reference evidence="2 3" key="1">
    <citation type="journal article" date="2021" name="Elife">
        <title>Chloroplast acquisition without the gene transfer in kleptoplastic sea slugs, Plakobranchus ocellatus.</title>
        <authorList>
            <person name="Maeda T."/>
            <person name="Takahashi S."/>
            <person name="Yoshida T."/>
            <person name="Shimamura S."/>
            <person name="Takaki Y."/>
            <person name="Nagai Y."/>
            <person name="Toyoda A."/>
            <person name="Suzuki Y."/>
            <person name="Arimoto A."/>
            <person name="Ishii H."/>
            <person name="Satoh N."/>
            <person name="Nishiyama T."/>
            <person name="Hasebe M."/>
            <person name="Maruyama T."/>
            <person name="Minagawa J."/>
            <person name="Obokata J."/>
            <person name="Shigenobu S."/>
        </authorList>
    </citation>
    <scope>NUCLEOTIDE SEQUENCE [LARGE SCALE GENOMIC DNA]</scope>
</reference>
<evidence type="ECO:0000256" key="1">
    <source>
        <dbReference type="ARBA" id="ARBA00022722"/>
    </source>
</evidence>
<evidence type="ECO:0000313" key="3">
    <source>
        <dbReference type="Proteomes" id="UP000735302"/>
    </source>
</evidence>
<dbReference type="Proteomes" id="UP000735302">
    <property type="component" value="Unassembled WGS sequence"/>
</dbReference>
<sequence>MAEQRAKANAAHDKDEEDSKHFSIAEKLLQSLRLDPLYGELRERFLKTGKGRKPKVPVFEAPTNRLLLYLFCLKEDSSSSWDVVTSWFSKPFPGMDITRGRFEYRVKTILQQHAQSQGPEAADLDSVVELASLPQALLDLGLTSETLLNKDFPLIDESKITNRVLHALDIFRSQQCLTQAFIYKTLHLLCPSLSESQLHHKALKIVEENAGKLGRDKFGEFHRFSGAKESAALRAIRTSAEVFGPRGDEQSGFRLYWNNYLEARGIKSQFTSHRANRFNNTFENAQALIFHSHHILDFLSNSAPTENLKSQSIRKDLEDTSLVSIVAAIAVFGCYLTSPYWKLMNSWTPYGKFPPYVKAIDRLLLRWRDEDTLRKEPDDTMREFWVASPSLEDFMFSAFESNIKMSIACFQEIAKKSSLVLKHQLADFLEGGIFGGELPENLMSLLNTCPLTNLVEERLFGDLDFDMSKRRPSSTHHRSTINMWKHNKTAHWLKRKTIKEKYKILRSASKKGPALRKKHREDDMAVKEKIKQKLTMNEQSKKRKDIKSKEAKTAILDKIIENGVTVSVILAKFERALKTIHRTVGRSWCLFGDKIFICTQTDSDML</sequence>
<gene>
    <name evidence="2" type="ORF">PoB_004025200</name>
</gene>
<accession>A0AAV4B2K8</accession>
<proteinExistence type="predicted"/>
<protein>
    <submittedName>
        <fullName evidence="2">Uncharacterized protein</fullName>
    </submittedName>
</protein>
<dbReference type="PANTHER" id="PTHR11046:SF25">
    <property type="match status" value="1"/>
</dbReference>
<name>A0AAV4B2K8_9GAST</name>
<keyword evidence="1" id="KW-0540">Nuclease</keyword>
<dbReference type="InterPro" id="IPR022894">
    <property type="entry name" value="Oligoribonuclease"/>
</dbReference>
<keyword evidence="1" id="KW-0378">Hydrolase</keyword>
<dbReference type="GO" id="GO:0000175">
    <property type="term" value="F:3'-5'-RNA exonuclease activity"/>
    <property type="evidence" value="ECO:0007669"/>
    <property type="project" value="InterPro"/>
</dbReference>
<dbReference type="AlphaFoldDB" id="A0AAV4B2K8"/>
<dbReference type="PANTHER" id="PTHR11046">
    <property type="entry name" value="OLIGORIBONUCLEASE, MITOCHONDRIAL"/>
    <property type="match status" value="1"/>
</dbReference>
<dbReference type="EMBL" id="BLXT01004499">
    <property type="protein sequence ID" value="GFO13747.1"/>
    <property type="molecule type" value="Genomic_DNA"/>
</dbReference>